<name>A0A418XTL0_9GAMM</name>
<dbReference type="RefSeq" id="WP_022986459.1">
    <property type="nucleotide sequence ID" value="NZ_CAXGPP010000007.1"/>
</dbReference>
<evidence type="ECO:0008006" key="5">
    <source>
        <dbReference type="Google" id="ProtNLM"/>
    </source>
</evidence>
<evidence type="ECO:0000256" key="1">
    <source>
        <dbReference type="SAM" id="Coils"/>
    </source>
</evidence>
<keyword evidence="2" id="KW-0732">Signal</keyword>
<reference evidence="3 4" key="1">
    <citation type="submission" date="2018-09" db="EMBL/GenBank/DDBJ databases">
        <title>Alcanivorax profundi sp. nov., isolated from 1000 m-depth seawater of the Mariana Trench.</title>
        <authorList>
            <person name="Liu J."/>
        </authorList>
    </citation>
    <scope>NUCLEOTIDE SEQUENCE [LARGE SCALE GENOMIC DNA]</scope>
    <source>
        <strain evidence="3 4">MTEO17</strain>
    </source>
</reference>
<feature type="chain" id="PRO_5019252795" description="Tetratricopeptide repeat protein" evidence="2">
    <location>
        <begin position="20"/>
        <end position="337"/>
    </location>
</feature>
<sequence length="337" mass="38738">MHKASSLLCALALSGCATLGNPEQDVSDALAEHDYARAASIVDNTSPKHAQYEMLQTQYEGILLASKEYRQRLVIEAEALGRKQQWDDAFALLQGHRDKVIDPSAIDELTATLSLWEGAQLNQLLAERREAQARSMLETQRLGERLASFHDPRAKAEKHRLDEEHTLLVADLTRLGEYFADRQQWIQARDLLRYAHQLAPDLPPSPQLARAQQVLNDADQQARAKRNRALQTEAELLMARYQRNGQLQSLLAARSFLDKHRDNPALTSHRQRLEQWARRRFAEEMNTGEALYARGQYKEAYRIWKQVAPLYPNDEELNKKLERSRRVLTNLRSLQQS</sequence>
<dbReference type="Gene3D" id="1.25.40.10">
    <property type="entry name" value="Tetratricopeptide repeat domain"/>
    <property type="match status" value="1"/>
</dbReference>
<dbReference type="PROSITE" id="PS51257">
    <property type="entry name" value="PROKAR_LIPOPROTEIN"/>
    <property type="match status" value="1"/>
</dbReference>
<dbReference type="SUPFAM" id="SSF48452">
    <property type="entry name" value="TPR-like"/>
    <property type="match status" value="1"/>
</dbReference>
<dbReference type="EMBL" id="QYYA01000007">
    <property type="protein sequence ID" value="RJG16001.1"/>
    <property type="molecule type" value="Genomic_DNA"/>
</dbReference>
<dbReference type="InterPro" id="IPR011990">
    <property type="entry name" value="TPR-like_helical_dom_sf"/>
</dbReference>
<dbReference type="AlphaFoldDB" id="A0A418XTL0"/>
<gene>
    <name evidence="3" type="ORF">D4A39_16150</name>
</gene>
<feature type="coiled-coil region" evidence="1">
    <location>
        <begin position="208"/>
        <end position="235"/>
    </location>
</feature>
<evidence type="ECO:0000313" key="3">
    <source>
        <dbReference type="EMBL" id="RJG16001.1"/>
    </source>
</evidence>
<organism evidence="3 4">
    <name type="scientific">Alcanivorax profundi</name>
    <dbReference type="NCBI Taxonomy" id="2338368"/>
    <lineage>
        <taxon>Bacteria</taxon>
        <taxon>Pseudomonadati</taxon>
        <taxon>Pseudomonadota</taxon>
        <taxon>Gammaproteobacteria</taxon>
        <taxon>Oceanospirillales</taxon>
        <taxon>Alcanivoracaceae</taxon>
        <taxon>Alcanivorax</taxon>
    </lineage>
</organism>
<dbReference type="OrthoDB" id="6075715at2"/>
<evidence type="ECO:0000313" key="4">
    <source>
        <dbReference type="Proteomes" id="UP000283734"/>
    </source>
</evidence>
<keyword evidence="4" id="KW-1185">Reference proteome</keyword>
<evidence type="ECO:0000256" key="2">
    <source>
        <dbReference type="SAM" id="SignalP"/>
    </source>
</evidence>
<feature type="signal peptide" evidence="2">
    <location>
        <begin position="1"/>
        <end position="19"/>
    </location>
</feature>
<dbReference type="Proteomes" id="UP000283734">
    <property type="component" value="Unassembled WGS sequence"/>
</dbReference>
<protein>
    <recommendedName>
        <fullName evidence="5">Tetratricopeptide repeat protein</fullName>
    </recommendedName>
</protein>
<accession>A0A418XTL0</accession>
<proteinExistence type="predicted"/>
<keyword evidence="1" id="KW-0175">Coiled coil</keyword>
<comment type="caution">
    <text evidence="3">The sequence shown here is derived from an EMBL/GenBank/DDBJ whole genome shotgun (WGS) entry which is preliminary data.</text>
</comment>